<dbReference type="PROSITE" id="PS00344">
    <property type="entry name" value="GATA_ZN_FINGER_1"/>
    <property type="match status" value="1"/>
</dbReference>
<evidence type="ECO:0000256" key="3">
    <source>
        <dbReference type="ARBA" id="ARBA00022833"/>
    </source>
</evidence>
<keyword evidence="2 4" id="KW-0863">Zinc-finger</keyword>
<dbReference type="SMART" id="SM00401">
    <property type="entry name" value="ZnF_GATA"/>
    <property type="match status" value="1"/>
</dbReference>
<keyword evidence="1" id="KW-0479">Metal-binding</keyword>
<dbReference type="CDD" id="cd00202">
    <property type="entry name" value="ZnF_GATA"/>
    <property type="match status" value="1"/>
</dbReference>
<dbReference type="EMBL" id="JBBWWR010000018">
    <property type="protein sequence ID" value="KAK8944082.1"/>
    <property type="molecule type" value="Genomic_DNA"/>
</dbReference>
<reference evidence="7 8" key="1">
    <citation type="journal article" date="2022" name="Nat. Plants">
        <title>Genomes of leafy and leafless Platanthera orchids illuminate the evolution of mycoheterotrophy.</title>
        <authorList>
            <person name="Li M.H."/>
            <person name="Liu K.W."/>
            <person name="Li Z."/>
            <person name="Lu H.C."/>
            <person name="Ye Q.L."/>
            <person name="Zhang D."/>
            <person name="Wang J.Y."/>
            <person name="Li Y.F."/>
            <person name="Zhong Z.M."/>
            <person name="Liu X."/>
            <person name="Yu X."/>
            <person name="Liu D.K."/>
            <person name="Tu X.D."/>
            <person name="Liu B."/>
            <person name="Hao Y."/>
            <person name="Liao X.Y."/>
            <person name="Jiang Y.T."/>
            <person name="Sun W.H."/>
            <person name="Chen J."/>
            <person name="Chen Y.Q."/>
            <person name="Ai Y."/>
            <person name="Zhai J.W."/>
            <person name="Wu S.S."/>
            <person name="Zhou Z."/>
            <person name="Hsiao Y.Y."/>
            <person name="Wu W.L."/>
            <person name="Chen Y.Y."/>
            <person name="Lin Y.F."/>
            <person name="Hsu J.L."/>
            <person name="Li C.Y."/>
            <person name="Wang Z.W."/>
            <person name="Zhao X."/>
            <person name="Zhong W.Y."/>
            <person name="Ma X.K."/>
            <person name="Ma L."/>
            <person name="Huang J."/>
            <person name="Chen G.Z."/>
            <person name="Huang M.Z."/>
            <person name="Huang L."/>
            <person name="Peng D.H."/>
            <person name="Luo Y.B."/>
            <person name="Zou S.Q."/>
            <person name="Chen S.P."/>
            <person name="Lan S."/>
            <person name="Tsai W.C."/>
            <person name="Van de Peer Y."/>
            <person name="Liu Z.J."/>
        </authorList>
    </citation>
    <scope>NUCLEOTIDE SEQUENCE [LARGE SCALE GENOMIC DNA]</scope>
    <source>
        <strain evidence="7">Lor288</strain>
    </source>
</reference>
<evidence type="ECO:0000313" key="7">
    <source>
        <dbReference type="EMBL" id="KAK8944082.1"/>
    </source>
</evidence>
<evidence type="ECO:0000256" key="4">
    <source>
        <dbReference type="PROSITE-ProRule" id="PRU00094"/>
    </source>
</evidence>
<dbReference type="Pfam" id="PF00320">
    <property type="entry name" value="GATA"/>
    <property type="match status" value="1"/>
</dbReference>
<accession>A0ABR2LLV6</accession>
<evidence type="ECO:0000259" key="6">
    <source>
        <dbReference type="PROSITE" id="PS50114"/>
    </source>
</evidence>
<dbReference type="InterPro" id="IPR013088">
    <property type="entry name" value="Znf_NHR/GATA"/>
</dbReference>
<dbReference type="Gene3D" id="3.30.50.10">
    <property type="entry name" value="Erythroid Transcription Factor GATA-1, subunit A"/>
    <property type="match status" value="1"/>
</dbReference>
<organism evidence="7 8">
    <name type="scientific">Platanthera guangdongensis</name>
    <dbReference type="NCBI Taxonomy" id="2320717"/>
    <lineage>
        <taxon>Eukaryota</taxon>
        <taxon>Viridiplantae</taxon>
        <taxon>Streptophyta</taxon>
        <taxon>Embryophyta</taxon>
        <taxon>Tracheophyta</taxon>
        <taxon>Spermatophyta</taxon>
        <taxon>Magnoliopsida</taxon>
        <taxon>Liliopsida</taxon>
        <taxon>Asparagales</taxon>
        <taxon>Orchidaceae</taxon>
        <taxon>Orchidoideae</taxon>
        <taxon>Orchideae</taxon>
        <taxon>Orchidinae</taxon>
        <taxon>Platanthera</taxon>
    </lineage>
</organism>
<evidence type="ECO:0000256" key="1">
    <source>
        <dbReference type="ARBA" id="ARBA00022723"/>
    </source>
</evidence>
<dbReference type="InterPro" id="IPR052138">
    <property type="entry name" value="GATA_ZnFinger_Domain"/>
</dbReference>
<dbReference type="SUPFAM" id="SSF57716">
    <property type="entry name" value="Glucocorticoid receptor-like (DNA-binding domain)"/>
    <property type="match status" value="1"/>
</dbReference>
<feature type="domain" description="GATA-type" evidence="6">
    <location>
        <begin position="36"/>
        <end position="65"/>
    </location>
</feature>
<comment type="caution">
    <text evidence="7">The sequence shown here is derived from an EMBL/GenBank/DDBJ whole genome shotgun (WGS) entry which is preliminary data.</text>
</comment>
<evidence type="ECO:0000256" key="2">
    <source>
        <dbReference type="ARBA" id="ARBA00022771"/>
    </source>
</evidence>
<dbReference type="PROSITE" id="PS50114">
    <property type="entry name" value="GATA_ZN_FINGER_2"/>
    <property type="match status" value="1"/>
</dbReference>
<feature type="coiled-coil region" evidence="5">
    <location>
        <begin position="94"/>
        <end position="129"/>
    </location>
</feature>
<sequence>MLPGDGNAAVRRKRSNAGECGEEKTVAALEVPVKLCSDCRSSDTPLWRSGPNGPKSLCNACGIRYSKMRKLEFKKVKARKPEAGSCRIDGKSDAAEAAVDMEELKRRQREKQEKMLEVLLRRRREMNLRRSKFPPANTGGGGGDCEEVAAAARLLLSLSSGISLRS</sequence>
<name>A0ABR2LLV6_9ASPA</name>
<proteinExistence type="predicted"/>
<keyword evidence="3" id="KW-0862">Zinc</keyword>
<evidence type="ECO:0000313" key="8">
    <source>
        <dbReference type="Proteomes" id="UP001412067"/>
    </source>
</evidence>
<gene>
    <name evidence="7" type="primary">GATA22</name>
    <name evidence="7" type="ORF">KSP40_PGU008032</name>
</gene>
<dbReference type="Proteomes" id="UP001412067">
    <property type="component" value="Unassembled WGS sequence"/>
</dbReference>
<keyword evidence="8" id="KW-1185">Reference proteome</keyword>
<dbReference type="PANTHER" id="PTHR47255">
    <property type="entry name" value="GATA TRANSCRIPTION FACTOR 22-RELATED"/>
    <property type="match status" value="1"/>
</dbReference>
<protein>
    <submittedName>
        <fullName evidence="7">GATA transcription factor 22</fullName>
    </submittedName>
</protein>
<dbReference type="PANTHER" id="PTHR47255:SF4">
    <property type="entry name" value="GATA ZINC FINGER DOMAIN-CONTAINING PROTEIN 12"/>
    <property type="match status" value="1"/>
</dbReference>
<dbReference type="InterPro" id="IPR000679">
    <property type="entry name" value="Znf_GATA"/>
</dbReference>
<evidence type="ECO:0000256" key="5">
    <source>
        <dbReference type="SAM" id="Coils"/>
    </source>
</evidence>
<keyword evidence="5" id="KW-0175">Coiled coil</keyword>